<evidence type="ECO:0000256" key="1">
    <source>
        <dbReference type="ARBA" id="ARBA00000798"/>
    </source>
</evidence>
<dbReference type="PANTHER" id="PTHR43856">
    <property type="entry name" value="CARDIOLIPIN HYDROLASE"/>
    <property type="match status" value="1"/>
</dbReference>
<comment type="similarity">
    <text evidence="2">Belongs to the phospholipase D family.</text>
</comment>
<dbReference type="InterPro" id="IPR051406">
    <property type="entry name" value="PLD_domain"/>
</dbReference>
<protein>
    <recommendedName>
        <fullName evidence="3">phospholipase D</fullName>
        <ecNumber evidence="3">3.1.4.4</ecNumber>
    </recommendedName>
</protein>
<keyword evidence="4" id="KW-0378">Hydrolase</keyword>
<dbReference type="EMBL" id="JBHSAY010000006">
    <property type="protein sequence ID" value="MFC4131558.1"/>
    <property type="molecule type" value="Genomic_DNA"/>
</dbReference>
<evidence type="ECO:0000256" key="5">
    <source>
        <dbReference type="ARBA" id="ARBA00022963"/>
    </source>
</evidence>
<dbReference type="Proteomes" id="UP001595816">
    <property type="component" value="Unassembled WGS sequence"/>
</dbReference>
<feature type="signal peptide" evidence="8">
    <location>
        <begin position="1"/>
        <end position="30"/>
    </location>
</feature>
<keyword evidence="11" id="KW-1185">Reference proteome</keyword>
<evidence type="ECO:0000313" key="11">
    <source>
        <dbReference type="Proteomes" id="UP001595816"/>
    </source>
</evidence>
<dbReference type="Gene3D" id="3.30.870.10">
    <property type="entry name" value="Endonuclease Chain A"/>
    <property type="match status" value="2"/>
</dbReference>
<keyword evidence="5" id="KW-0442">Lipid degradation</keyword>
<evidence type="ECO:0000313" key="10">
    <source>
        <dbReference type="EMBL" id="MFC4131558.1"/>
    </source>
</evidence>
<dbReference type="Pfam" id="PF13091">
    <property type="entry name" value="PLDc_2"/>
    <property type="match status" value="2"/>
</dbReference>
<evidence type="ECO:0000256" key="8">
    <source>
        <dbReference type="SAM" id="SignalP"/>
    </source>
</evidence>
<name>A0ABV8LM53_9ACTN</name>
<sequence>MRLRRFSAWLAMSGLAFVLAPMAAAQPAAAAYAPVTHPVFNNPYNSTSTAVYDEVVRLVDGADAGSIVRVAIFEARSAAIGAALQRAIARGVDVRIVHGSNTGPEGGSDDWTYDFLPARTEANAAGSWHVACGNAPGSACVGTGIMHNKFMTITSVGGVRNVVLISSQNWWGSSPYWENAMVVVDNAGLYGKFNAYFSDLALKHKNNDYYNSADGKPVSYNADGTEAASGYGAFRNYFSPIADGDGNFVLDMLSRADCSARDLPDSLGHNGRTLIRVAMNGFTRSDIARLLASLDAEGCVVQLIYHVRTDGLNAGVVDALRCSGVQRWWKPTGTDLPRSVHSKWFAISGKLKSGATEEIVYTGSTNWSSPAVYDNDESLLRISGAKTFQAYFDNFSDIVHTPEATSTTSDDWRTSREPGGSC</sequence>
<evidence type="ECO:0000256" key="3">
    <source>
        <dbReference type="ARBA" id="ARBA00012027"/>
    </source>
</evidence>
<reference evidence="11" key="1">
    <citation type="journal article" date="2019" name="Int. J. Syst. Evol. Microbiol.">
        <title>The Global Catalogue of Microorganisms (GCM) 10K type strain sequencing project: providing services to taxonomists for standard genome sequencing and annotation.</title>
        <authorList>
            <consortium name="The Broad Institute Genomics Platform"/>
            <consortium name="The Broad Institute Genome Sequencing Center for Infectious Disease"/>
            <person name="Wu L."/>
            <person name="Ma J."/>
        </authorList>
    </citation>
    <scope>NUCLEOTIDE SEQUENCE [LARGE SCALE GENOMIC DNA]</scope>
    <source>
        <strain evidence="11">CGMCC 4.7289</strain>
    </source>
</reference>
<evidence type="ECO:0000256" key="2">
    <source>
        <dbReference type="ARBA" id="ARBA00008664"/>
    </source>
</evidence>
<evidence type="ECO:0000256" key="7">
    <source>
        <dbReference type="SAM" id="MobiDB-lite"/>
    </source>
</evidence>
<feature type="region of interest" description="Disordered" evidence="7">
    <location>
        <begin position="403"/>
        <end position="422"/>
    </location>
</feature>
<dbReference type="SUPFAM" id="SSF56024">
    <property type="entry name" value="Phospholipase D/nuclease"/>
    <property type="match status" value="2"/>
</dbReference>
<proteinExistence type="inferred from homology"/>
<evidence type="ECO:0000256" key="4">
    <source>
        <dbReference type="ARBA" id="ARBA00022801"/>
    </source>
</evidence>
<keyword evidence="6" id="KW-0443">Lipid metabolism</keyword>
<feature type="domain" description="Phospholipase D-like" evidence="9">
    <location>
        <begin position="274"/>
        <end position="397"/>
    </location>
</feature>
<evidence type="ECO:0000259" key="9">
    <source>
        <dbReference type="Pfam" id="PF13091"/>
    </source>
</evidence>
<comment type="catalytic activity">
    <reaction evidence="1">
        <text>a 1,2-diacyl-sn-glycero-3-phosphocholine + H2O = a 1,2-diacyl-sn-glycero-3-phosphate + choline + H(+)</text>
        <dbReference type="Rhea" id="RHEA:14445"/>
        <dbReference type="ChEBI" id="CHEBI:15354"/>
        <dbReference type="ChEBI" id="CHEBI:15377"/>
        <dbReference type="ChEBI" id="CHEBI:15378"/>
        <dbReference type="ChEBI" id="CHEBI:57643"/>
        <dbReference type="ChEBI" id="CHEBI:58608"/>
        <dbReference type="EC" id="3.1.4.4"/>
    </reaction>
</comment>
<accession>A0ABV8LM53</accession>
<evidence type="ECO:0000256" key="6">
    <source>
        <dbReference type="ARBA" id="ARBA00023098"/>
    </source>
</evidence>
<feature type="domain" description="Phospholipase D-like" evidence="9">
    <location>
        <begin position="64"/>
        <end position="199"/>
    </location>
</feature>
<comment type="caution">
    <text evidence="10">The sequence shown here is derived from an EMBL/GenBank/DDBJ whole genome shotgun (WGS) entry which is preliminary data.</text>
</comment>
<dbReference type="InterPro" id="IPR025202">
    <property type="entry name" value="PLD-like_dom"/>
</dbReference>
<dbReference type="EC" id="3.1.4.4" evidence="3"/>
<dbReference type="PANTHER" id="PTHR43856:SF1">
    <property type="entry name" value="MITOCHONDRIAL CARDIOLIPIN HYDROLASE"/>
    <property type="match status" value="1"/>
</dbReference>
<dbReference type="RefSeq" id="WP_253755198.1">
    <property type="nucleotide sequence ID" value="NZ_JAMZDZ010000001.1"/>
</dbReference>
<organism evidence="10 11">
    <name type="scientific">Hamadaea flava</name>
    <dbReference type="NCBI Taxonomy" id="1742688"/>
    <lineage>
        <taxon>Bacteria</taxon>
        <taxon>Bacillati</taxon>
        <taxon>Actinomycetota</taxon>
        <taxon>Actinomycetes</taxon>
        <taxon>Micromonosporales</taxon>
        <taxon>Micromonosporaceae</taxon>
        <taxon>Hamadaea</taxon>
    </lineage>
</organism>
<feature type="chain" id="PRO_5045062302" description="phospholipase D" evidence="8">
    <location>
        <begin position="31"/>
        <end position="422"/>
    </location>
</feature>
<gene>
    <name evidence="10" type="ORF">ACFOZ4_13185</name>
</gene>
<keyword evidence="8" id="KW-0732">Signal</keyword>